<feature type="region of interest" description="Disordered" evidence="1">
    <location>
        <begin position="29"/>
        <end position="82"/>
    </location>
</feature>
<name>A0ABV0IP88_9NEIS</name>
<comment type="caution">
    <text evidence="2">The sequence shown here is derived from an EMBL/GenBank/DDBJ whole genome shotgun (WGS) entry which is preliminary data.</text>
</comment>
<dbReference type="RefSeq" id="WP_347949646.1">
    <property type="nucleotide sequence ID" value="NZ_JBDXMI010000001.1"/>
</dbReference>
<evidence type="ECO:0000256" key="1">
    <source>
        <dbReference type="SAM" id="MobiDB-lite"/>
    </source>
</evidence>
<evidence type="ECO:0000313" key="3">
    <source>
        <dbReference type="Proteomes" id="UP001462502"/>
    </source>
</evidence>
<proteinExistence type="predicted"/>
<keyword evidence="3" id="KW-1185">Reference proteome</keyword>
<dbReference type="EMBL" id="JBDXMI010000001">
    <property type="protein sequence ID" value="MEO9383096.1"/>
    <property type="molecule type" value="Genomic_DNA"/>
</dbReference>
<accession>A0ABV0IP88</accession>
<reference evidence="2 3" key="1">
    <citation type="submission" date="2024-05" db="EMBL/GenBank/DDBJ databases">
        <authorList>
            <person name="De Oliveira J.P."/>
            <person name="Noriler S.A."/>
            <person name="De Oliveira A.G."/>
            <person name="Sipoli D.S."/>
        </authorList>
    </citation>
    <scope>NUCLEOTIDE SEQUENCE [LARGE SCALE GENOMIC DNA]</scope>
    <source>
        <strain evidence="2 3">LABIM192</strain>
    </source>
</reference>
<protein>
    <submittedName>
        <fullName evidence="2">Uncharacterized protein</fullName>
    </submittedName>
</protein>
<organism evidence="2 3">
    <name type="scientific">Chromobacterium phragmitis</name>
    <dbReference type="NCBI Taxonomy" id="2202141"/>
    <lineage>
        <taxon>Bacteria</taxon>
        <taxon>Pseudomonadati</taxon>
        <taxon>Pseudomonadota</taxon>
        <taxon>Betaproteobacteria</taxon>
        <taxon>Neisseriales</taxon>
        <taxon>Chromobacteriaceae</taxon>
        <taxon>Chromobacterium</taxon>
    </lineage>
</organism>
<gene>
    <name evidence="2" type="ORF">ABI908_03060</name>
</gene>
<feature type="compositionally biased region" description="Basic and acidic residues" evidence="1">
    <location>
        <begin position="57"/>
        <end position="73"/>
    </location>
</feature>
<sequence>MSGCRGQQKSALERASRWRDVAESAAAAGFVAPDTDGHQPDLLLLRGSQQFGDSDDRDDKGGDKEDLHVHDSPWLELGPVSD</sequence>
<evidence type="ECO:0000313" key="2">
    <source>
        <dbReference type="EMBL" id="MEO9383096.1"/>
    </source>
</evidence>
<dbReference type="Proteomes" id="UP001462502">
    <property type="component" value="Unassembled WGS sequence"/>
</dbReference>